<sequence length="362" mass="40037">MSQPRPNEEKMDIDSEVDLSAAGGSGSSATGSAAAAATSISGAVPPSAVPPTKPSSSGESRNVMAGSATVPSVTCSLHPLVIMNISDHWTRIRAQKGFKSQVYGALIGKQKGRNIEVMNSFELKFDLVDDEVHILMDYYNTKEEQYKQVFSDLDFLGWYTTGSVPSEKHINIHKQICQIYECPIMMLLDPTSRNMNQLPISLYESVIDIVQGDAAMLFVPLTYTLATEEAERIGVDHVARMSTNDSDENSTVAEHLLAQHSAIKMLHSRIKIVLAYIKAVESGQLEANQEILRGAYSLSRRLPVIQNPSFKEEFYTQSNDVGLITYLGALTKVSNDMNQLVNKFNVLYDRQGMGRRMRGLFF</sequence>
<dbReference type="PANTHER" id="PTHR10540">
    <property type="entry name" value="EUKARYOTIC TRANSLATION INITIATION FACTOR 3 SUBUNIT F-RELATED"/>
    <property type="match status" value="1"/>
</dbReference>
<dbReference type="Pfam" id="PF13012">
    <property type="entry name" value="MitMem_reg"/>
    <property type="match status" value="1"/>
</dbReference>
<evidence type="ECO:0000313" key="6">
    <source>
        <dbReference type="EMBL" id="EAT33443.1"/>
    </source>
</evidence>
<evidence type="ECO:0000259" key="5">
    <source>
        <dbReference type="PROSITE" id="PS50249"/>
    </source>
</evidence>
<dbReference type="GO" id="GO:0005737">
    <property type="term" value="C:cytoplasm"/>
    <property type="evidence" value="ECO:0007669"/>
    <property type="project" value="UniProtKB-SubCell"/>
</dbReference>
<dbReference type="GeneID" id="5564024"/>
<dbReference type="CDD" id="cd08063">
    <property type="entry name" value="MPN_CSN6"/>
    <property type="match status" value="1"/>
</dbReference>
<dbReference type="AlphaFoldDB" id="A0A1S4G1X5"/>
<feature type="compositionally biased region" description="Basic and acidic residues" evidence="4">
    <location>
        <begin position="1"/>
        <end position="13"/>
    </location>
</feature>
<name>A0A1S4G1X5_AEDAE</name>
<dbReference type="Gene3D" id="3.40.140.10">
    <property type="entry name" value="Cytidine Deaminase, domain 2"/>
    <property type="match status" value="1"/>
</dbReference>
<dbReference type="OrthoDB" id="1378at2759"/>
<evidence type="ECO:0000256" key="4">
    <source>
        <dbReference type="SAM" id="MobiDB-lite"/>
    </source>
</evidence>
<reference evidence="6" key="3">
    <citation type="submission" date="2012-09" db="EMBL/GenBank/DDBJ databases">
        <authorList>
            <consortium name="VectorBase"/>
        </authorList>
    </citation>
    <scope>NUCLEOTIDE SEQUENCE</scope>
    <source>
        <strain evidence="6">Liverpool</strain>
    </source>
</reference>
<feature type="region of interest" description="Disordered" evidence="4">
    <location>
        <begin position="1"/>
        <end position="65"/>
    </location>
</feature>
<dbReference type="OMA" id="LVGWWST"/>
<keyword evidence="3" id="KW-0736">Signalosome</keyword>
<evidence type="ECO:0000256" key="3">
    <source>
        <dbReference type="RuleBase" id="RU367006"/>
    </source>
</evidence>
<dbReference type="Proteomes" id="UP000682892">
    <property type="component" value="Unassembled WGS sequence"/>
</dbReference>
<protein>
    <recommendedName>
        <fullName evidence="2 3">COP9 signalosome complex subunit 6</fullName>
    </recommendedName>
</protein>
<dbReference type="EMBL" id="CH478240">
    <property type="protein sequence ID" value="EAT33443.1"/>
    <property type="molecule type" value="Genomic_DNA"/>
</dbReference>
<dbReference type="KEGG" id="aag:5564024"/>
<feature type="compositionally biased region" description="Low complexity" evidence="4">
    <location>
        <begin position="27"/>
        <end position="43"/>
    </location>
</feature>
<dbReference type="GO" id="GO:0000338">
    <property type="term" value="P:protein deneddylation"/>
    <property type="evidence" value="ECO:0007669"/>
    <property type="project" value="InterPro"/>
</dbReference>
<reference evidence="6" key="2">
    <citation type="journal article" date="2007" name="Science">
        <title>Genome sequence of Aedes aegypti, a major arbovirus vector.</title>
        <authorList>
            <person name="Nene V."/>
            <person name="Wortman J.R."/>
            <person name="Lawson D."/>
            <person name="Haas B."/>
            <person name="Kodira C."/>
            <person name="Tu Z.J."/>
            <person name="Loftus B."/>
            <person name="Xi Z."/>
            <person name="Megy K."/>
            <person name="Grabherr M."/>
            <person name="Ren Q."/>
            <person name="Zdobnov E.M."/>
            <person name="Lobo N.F."/>
            <person name="Campbell K.S."/>
            <person name="Brown S.E."/>
            <person name="Bonaldo M.F."/>
            <person name="Zhu J."/>
            <person name="Sinkins S.P."/>
            <person name="Hogenkamp D.G."/>
            <person name="Amedeo P."/>
            <person name="Arensburger P."/>
            <person name="Atkinson P.W."/>
            <person name="Bidwell S."/>
            <person name="Biedler J."/>
            <person name="Birney E."/>
            <person name="Bruggner R.V."/>
            <person name="Costas J."/>
            <person name="Coy M.R."/>
            <person name="Crabtree J."/>
            <person name="Crawford M."/>
            <person name="Debruyn B."/>
            <person name="Decaprio D."/>
            <person name="Eiglmeier K."/>
            <person name="Eisenstadt E."/>
            <person name="El-Dorry H."/>
            <person name="Gelbart W.M."/>
            <person name="Gomes S.L."/>
            <person name="Hammond M."/>
            <person name="Hannick L.I."/>
            <person name="Hogan J.R."/>
            <person name="Holmes M.H."/>
            <person name="Jaffe D."/>
            <person name="Johnston J.S."/>
            <person name="Kennedy R.C."/>
            <person name="Koo H."/>
            <person name="Kravitz S."/>
            <person name="Kriventseva E.V."/>
            <person name="Kulp D."/>
            <person name="Labutti K."/>
            <person name="Lee E."/>
            <person name="Li S."/>
            <person name="Lovin D.D."/>
            <person name="Mao C."/>
            <person name="Mauceli E."/>
            <person name="Menck C.F."/>
            <person name="Miller J.R."/>
            <person name="Montgomery P."/>
            <person name="Mori A."/>
            <person name="Nascimento A.L."/>
            <person name="Naveira H.F."/>
            <person name="Nusbaum C."/>
            <person name="O'leary S."/>
            <person name="Orvis J."/>
            <person name="Pertea M."/>
            <person name="Quesneville H."/>
            <person name="Reidenbach K.R."/>
            <person name="Rogers Y.H."/>
            <person name="Roth C.W."/>
            <person name="Schneider J.R."/>
            <person name="Schatz M."/>
            <person name="Shumway M."/>
            <person name="Stanke M."/>
            <person name="Stinson E.O."/>
            <person name="Tubio J.M."/>
            <person name="Vanzee J.P."/>
            <person name="Verjovski-Almeida S."/>
            <person name="Werner D."/>
            <person name="White O."/>
            <person name="Wyder S."/>
            <person name="Zeng Q."/>
            <person name="Zhao Q."/>
            <person name="Zhao Y."/>
            <person name="Hill C.A."/>
            <person name="Raikhel A.S."/>
            <person name="Soares M.B."/>
            <person name="Knudson D.L."/>
            <person name="Lee N.H."/>
            <person name="Galagan J."/>
            <person name="Salzberg S.L."/>
            <person name="Paulsen I.T."/>
            <person name="Dimopoulos G."/>
            <person name="Collins F.H."/>
            <person name="Birren B."/>
            <person name="Fraser-Liggett C.M."/>
            <person name="Severson D.W."/>
        </authorList>
    </citation>
    <scope>NUCLEOTIDE SEQUENCE [LARGE SCALE GENOMIC DNA]</scope>
    <source>
        <strain evidence="6">Liverpool</strain>
    </source>
</reference>
<dbReference type="HOGENOM" id="CLU_027018_1_2_1"/>
<evidence type="ECO:0000313" key="7">
    <source>
        <dbReference type="Proteomes" id="UP000682892"/>
    </source>
</evidence>
<dbReference type="CTD" id="42661"/>
<gene>
    <name evidence="6" type="ORF">AAEL801127</name>
    <name evidence="6" type="ORF">AaeL_AAEL014282</name>
</gene>
<comment type="function">
    <text evidence="3">Component of the COP9 signalosome complex (CSN), a complex involved in various cellular and developmental processes.</text>
</comment>
<dbReference type="FunFam" id="3.40.140.10:FF:000075">
    <property type="entry name" value="COP9 signalosome complex subunit 6"/>
    <property type="match status" value="1"/>
</dbReference>
<dbReference type="GO" id="GO:0008237">
    <property type="term" value="F:metallopeptidase activity"/>
    <property type="evidence" value="ECO:0007669"/>
    <property type="project" value="InterPro"/>
</dbReference>
<accession>A0A1S4G1X5</accession>
<evidence type="ECO:0000256" key="1">
    <source>
        <dbReference type="ARBA" id="ARBA00010893"/>
    </source>
</evidence>
<reference evidence="6" key="1">
    <citation type="submission" date="2005-10" db="EMBL/GenBank/DDBJ databases">
        <authorList>
            <person name="Loftus B.J."/>
            <person name="Nene V.M."/>
            <person name="Hannick L.I."/>
            <person name="Bidwell S."/>
            <person name="Haas B."/>
            <person name="Amedeo P."/>
            <person name="Orvis J."/>
            <person name="Wortman J.R."/>
            <person name="White O.R."/>
            <person name="Salzberg S."/>
            <person name="Shumway M."/>
            <person name="Koo H."/>
            <person name="Zhao Y."/>
            <person name="Holmes M."/>
            <person name="Miller J."/>
            <person name="Schatz M."/>
            <person name="Pop M."/>
            <person name="Pai G."/>
            <person name="Utterback T."/>
            <person name="Rogers Y.-H."/>
            <person name="Kravitz S."/>
            <person name="Fraser C.M."/>
        </authorList>
    </citation>
    <scope>NUCLEOTIDE SEQUENCE</scope>
    <source>
        <strain evidence="6">Liverpool</strain>
    </source>
</reference>
<dbReference type="InterPro" id="IPR024969">
    <property type="entry name" value="EIF3F/CSN6-like_C"/>
</dbReference>
<dbReference type="InterPro" id="IPR000555">
    <property type="entry name" value="JAMM/MPN+_dom"/>
</dbReference>
<feature type="domain" description="MPN" evidence="5">
    <location>
        <begin position="75"/>
        <end position="209"/>
    </location>
</feature>
<keyword evidence="3" id="KW-0539">Nucleus</keyword>
<dbReference type="InterPro" id="IPR033859">
    <property type="entry name" value="MPN_CSN6"/>
</dbReference>
<dbReference type="PANTHER" id="PTHR10540:SF8">
    <property type="entry name" value="COP9 SIGNALOSOME COMPLEX SUBUNIT 6"/>
    <property type="match status" value="1"/>
</dbReference>
<dbReference type="GO" id="GO:0008180">
    <property type="term" value="C:COP9 signalosome"/>
    <property type="evidence" value="ECO:0007669"/>
    <property type="project" value="UniProtKB-UniRule"/>
</dbReference>
<dbReference type="SMART" id="SM00232">
    <property type="entry name" value="JAB_MPN"/>
    <property type="match status" value="1"/>
</dbReference>
<comment type="similarity">
    <text evidence="1 3">Belongs to the peptidase M67A family. CSN6 subfamily.</text>
</comment>
<evidence type="ECO:0000256" key="2">
    <source>
        <dbReference type="ARBA" id="ARBA00014871"/>
    </source>
</evidence>
<keyword evidence="3" id="KW-0963">Cytoplasm</keyword>
<dbReference type="InterPro" id="IPR037518">
    <property type="entry name" value="MPN"/>
</dbReference>
<comment type="subcellular location">
    <subcellularLocation>
        <location evidence="3">Cytoplasm</location>
    </subcellularLocation>
    <subcellularLocation>
        <location evidence="3">Nucleus</location>
    </subcellularLocation>
</comment>
<dbReference type="PROSITE" id="PS50249">
    <property type="entry name" value="MPN"/>
    <property type="match status" value="1"/>
</dbReference>
<dbReference type="Pfam" id="PF01398">
    <property type="entry name" value="JAB"/>
    <property type="match status" value="1"/>
</dbReference>
<proteinExistence type="inferred from homology"/>
<organism evidence="6 7">
    <name type="scientific">Aedes aegypti</name>
    <name type="common">Yellowfever mosquito</name>
    <name type="synonym">Culex aegypti</name>
    <dbReference type="NCBI Taxonomy" id="7159"/>
    <lineage>
        <taxon>Eukaryota</taxon>
        <taxon>Metazoa</taxon>
        <taxon>Ecdysozoa</taxon>
        <taxon>Arthropoda</taxon>
        <taxon>Hexapoda</taxon>
        <taxon>Insecta</taxon>
        <taxon>Pterygota</taxon>
        <taxon>Neoptera</taxon>
        <taxon>Endopterygota</taxon>
        <taxon>Diptera</taxon>
        <taxon>Nematocera</taxon>
        <taxon>Culicoidea</taxon>
        <taxon>Culicidae</taxon>
        <taxon>Culicinae</taxon>
        <taxon>Aedini</taxon>
        <taxon>Aedes</taxon>
        <taxon>Stegomyia</taxon>
    </lineage>
</organism>